<proteinExistence type="inferred from homology"/>
<dbReference type="HAMAP" id="MF_00338">
    <property type="entry name" value="UPF0145"/>
    <property type="match status" value="1"/>
</dbReference>
<keyword evidence="4" id="KW-1185">Reference proteome</keyword>
<dbReference type="SUPFAM" id="SSF117782">
    <property type="entry name" value="YbjQ-like"/>
    <property type="match status" value="1"/>
</dbReference>
<evidence type="ECO:0000313" key="4">
    <source>
        <dbReference type="Proteomes" id="UP000251577"/>
    </source>
</evidence>
<dbReference type="AlphaFoldDB" id="A0A364V6M2"/>
<accession>A0A364V6M2</accession>
<dbReference type="PANTHER" id="PTHR34068">
    <property type="entry name" value="UPF0145 PROTEIN YBJQ"/>
    <property type="match status" value="1"/>
</dbReference>
<dbReference type="RefSeq" id="WP_113630544.1">
    <property type="nucleotide sequence ID" value="NZ_QHCV01000029.1"/>
</dbReference>
<evidence type="ECO:0000256" key="1">
    <source>
        <dbReference type="ARBA" id="ARBA00010751"/>
    </source>
</evidence>
<dbReference type="Gene3D" id="3.30.110.70">
    <property type="entry name" value="Hypothetical protein apc22750. Chain B"/>
    <property type="match status" value="1"/>
</dbReference>
<dbReference type="PANTHER" id="PTHR34068:SF1">
    <property type="entry name" value="UPF0145 PROTEIN YBJQ"/>
    <property type="match status" value="1"/>
</dbReference>
<gene>
    <name evidence="3" type="ORF">DLJ54_04070</name>
</gene>
<comment type="caution">
    <text evidence="3">The sequence shown here is derived from an EMBL/GenBank/DDBJ whole genome shotgun (WGS) entry which is preliminary data.</text>
</comment>
<name>A0A364V6M2_9CORY</name>
<dbReference type="Pfam" id="PF01906">
    <property type="entry name" value="YbjQ_1"/>
    <property type="match status" value="1"/>
</dbReference>
<sequence>MIVTTTPEVQGLQIDQYIRVVAGETVAGINALKDLGAGFRNIVGGRSGSYESEILQARETALGEMVERAMQLGAQGIVGVDIDYLTLGQGNMVMVSASGTAVTFKPAEAE</sequence>
<dbReference type="InterPro" id="IPR035439">
    <property type="entry name" value="UPF0145_dom_sf"/>
</dbReference>
<protein>
    <recommendedName>
        <fullName evidence="2">UPF0145 protein DLJ54_04070</fullName>
    </recommendedName>
</protein>
<dbReference type="Proteomes" id="UP000251577">
    <property type="component" value="Unassembled WGS sequence"/>
</dbReference>
<dbReference type="InterPro" id="IPR002765">
    <property type="entry name" value="UPF0145_YbjQ-like"/>
</dbReference>
<reference evidence="3 4" key="1">
    <citation type="journal article" date="2018" name="Syst. Appl. Microbiol.">
        <title>Corynebacterium heidelbergense sp. nov., isolated from the preen glands of Egyptian geese (Alopochen aegyptiacus).</title>
        <authorList>
            <person name="Braun M.S."/>
            <person name="Wang E."/>
            <person name="Zimmermann S."/>
            <person name="Wink M."/>
        </authorList>
    </citation>
    <scope>NUCLEOTIDE SEQUENCE [LARGE SCALE GENOMIC DNA]</scope>
    <source>
        <strain evidence="3 4">647</strain>
    </source>
</reference>
<organism evidence="3 4">
    <name type="scientific">Corynebacterium heidelbergense</name>
    <dbReference type="NCBI Taxonomy" id="2055947"/>
    <lineage>
        <taxon>Bacteria</taxon>
        <taxon>Bacillati</taxon>
        <taxon>Actinomycetota</taxon>
        <taxon>Actinomycetes</taxon>
        <taxon>Mycobacteriales</taxon>
        <taxon>Corynebacteriaceae</taxon>
        <taxon>Corynebacterium</taxon>
    </lineage>
</organism>
<dbReference type="EMBL" id="QHCV01000029">
    <property type="protein sequence ID" value="RAV32292.1"/>
    <property type="molecule type" value="Genomic_DNA"/>
</dbReference>
<evidence type="ECO:0000256" key="2">
    <source>
        <dbReference type="HAMAP-Rule" id="MF_00338"/>
    </source>
</evidence>
<comment type="similarity">
    <text evidence="1 2">Belongs to the UPF0145 family.</text>
</comment>
<evidence type="ECO:0000313" key="3">
    <source>
        <dbReference type="EMBL" id="RAV32292.1"/>
    </source>
</evidence>